<protein>
    <submittedName>
        <fullName evidence="2">Uncharacterized protein</fullName>
    </submittedName>
</protein>
<name>A0A7J0EIY8_9ERIC</name>
<proteinExistence type="predicted"/>
<evidence type="ECO:0000313" key="2">
    <source>
        <dbReference type="EMBL" id="GFY86350.1"/>
    </source>
</evidence>
<dbReference type="AlphaFoldDB" id="A0A7J0EIY8"/>
<dbReference type="Proteomes" id="UP000585474">
    <property type="component" value="Unassembled WGS sequence"/>
</dbReference>
<evidence type="ECO:0000313" key="3">
    <source>
        <dbReference type="Proteomes" id="UP000585474"/>
    </source>
</evidence>
<sequence length="56" mass="6410">MEDLKEMECARETDTTFLETAFLKASYSGPMSIDEPQIKLEQDNLNKPSDQPVEMN</sequence>
<feature type="region of interest" description="Disordered" evidence="1">
    <location>
        <begin position="29"/>
        <end position="56"/>
    </location>
</feature>
<organism evidence="2 3">
    <name type="scientific">Actinidia rufa</name>
    <dbReference type="NCBI Taxonomy" id="165716"/>
    <lineage>
        <taxon>Eukaryota</taxon>
        <taxon>Viridiplantae</taxon>
        <taxon>Streptophyta</taxon>
        <taxon>Embryophyta</taxon>
        <taxon>Tracheophyta</taxon>
        <taxon>Spermatophyta</taxon>
        <taxon>Magnoliopsida</taxon>
        <taxon>eudicotyledons</taxon>
        <taxon>Gunneridae</taxon>
        <taxon>Pentapetalae</taxon>
        <taxon>asterids</taxon>
        <taxon>Ericales</taxon>
        <taxon>Actinidiaceae</taxon>
        <taxon>Actinidia</taxon>
    </lineage>
</organism>
<reference evidence="2 3" key="1">
    <citation type="submission" date="2019-07" db="EMBL/GenBank/DDBJ databases">
        <title>De Novo Assembly of kiwifruit Actinidia rufa.</title>
        <authorList>
            <person name="Sugita-Konishi S."/>
            <person name="Sato K."/>
            <person name="Mori E."/>
            <person name="Abe Y."/>
            <person name="Kisaki G."/>
            <person name="Hamano K."/>
            <person name="Suezawa K."/>
            <person name="Otani M."/>
            <person name="Fukuda T."/>
            <person name="Manabe T."/>
            <person name="Gomi K."/>
            <person name="Tabuchi M."/>
            <person name="Akimitsu K."/>
            <person name="Kataoka I."/>
        </authorList>
    </citation>
    <scope>NUCLEOTIDE SEQUENCE [LARGE SCALE GENOMIC DNA]</scope>
    <source>
        <strain evidence="3">cv. Fuchu</strain>
    </source>
</reference>
<accession>A0A7J0EIY8</accession>
<comment type="caution">
    <text evidence="2">The sequence shown here is derived from an EMBL/GenBank/DDBJ whole genome shotgun (WGS) entry which is preliminary data.</text>
</comment>
<keyword evidence="3" id="KW-1185">Reference proteome</keyword>
<dbReference type="EMBL" id="BJWL01000004">
    <property type="protein sequence ID" value="GFY86350.1"/>
    <property type="molecule type" value="Genomic_DNA"/>
</dbReference>
<gene>
    <name evidence="2" type="ORF">Acr_04g0010880</name>
</gene>
<evidence type="ECO:0000256" key="1">
    <source>
        <dbReference type="SAM" id="MobiDB-lite"/>
    </source>
</evidence>